<evidence type="ECO:0000313" key="1">
    <source>
        <dbReference type="EMBL" id="MDN3710176.1"/>
    </source>
</evidence>
<name>A0ABT8D1I3_9FLAO</name>
<gene>
    <name evidence="1" type="ORF">QW060_25210</name>
</gene>
<reference evidence="2" key="1">
    <citation type="journal article" date="2019" name="Int. J. Syst. Evol. Microbiol.">
        <title>The Global Catalogue of Microorganisms (GCM) 10K type strain sequencing project: providing services to taxonomists for standard genome sequencing and annotation.</title>
        <authorList>
            <consortium name="The Broad Institute Genomics Platform"/>
            <consortium name="The Broad Institute Genome Sequencing Center for Infectious Disease"/>
            <person name="Wu L."/>
            <person name="Ma J."/>
        </authorList>
    </citation>
    <scope>NUCLEOTIDE SEQUENCE [LARGE SCALE GENOMIC DNA]</scope>
    <source>
        <strain evidence="2">CECT 7184</strain>
    </source>
</reference>
<dbReference type="Proteomes" id="UP001242368">
    <property type="component" value="Unassembled WGS sequence"/>
</dbReference>
<dbReference type="EMBL" id="JAUFQU010000077">
    <property type="protein sequence ID" value="MDN3710176.1"/>
    <property type="molecule type" value="Genomic_DNA"/>
</dbReference>
<keyword evidence="2" id="KW-1185">Reference proteome</keyword>
<comment type="caution">
    <text evidence="1">The sequence shown here is derived from an EMBL/GenBank/DDBJ whole genome shotgun (WGS) entry which is preliminary data.</text>
</comment>
<dbReference type="SUPFAM" id="SSF160240">
    <property type="entry name" value="Cation efflux protein cytoplasmic domain-like"/>
    <property type="match status" value="1"/>
</dbReference>
<dbReference type="RefSeq" id="WP_290365410.1">
    <property type="nucleotide sequence ID" value="NZ_JAUFQU010000077.1"/>
</dbReference>
<accession>A0ABT8D1I3</accession>
<organism evidence="1 2">
    <name type="scientific">Paenimyroides ceti</name>
    <dbReference type="NCBI Taxonomy" id="395087"/>
    <lineage>
        <taxon>Bacteria</taxon>
        <taxon>Pseudomonadati</taxon>
        <taxon>Bacteroidota</taxon>
        <taxon>Flavobacteriia</taxon>
        <taxon>Flavobacteriales</taxon>
        <taxon>Flavobacteriaceae</taxon>
        <taxon>Paenimyroides</taxon>
    </lineage>
</organism>
<protein>
    <submittedName>
        <fullName evidence="1">Uncharacterized protein</fullName>
    </submittedName>
</protein>
<sequence length="44" mass="5289">MDETDVELLEEVVAHLQQERRENWIDLHNLRIIKYGSTLHIDCL</sequence>
<dbReference type="InterPro" id="IPR036837">
    <property type="entry name" value="Cation_efflux_CTD_sf"/>
</dbReference>
<proteinExistence type="predicted"/>
<evidence type="ECO:0000313" key="2">
    <source>
        <dbReference type="Proteomes" id="UP001242368"/>
    </source>
</evidence>